<proteinExistence type="predicted"/>
<protein>
    <submittedName>
        <fullName evidence="2">CCG28_Ac7v</fullName>
    </submittedName>
</protein>
<dbReference type="AlphaFoldDB" id="A0A8E8AQU3"/>
<dbReference type="EMBL" id="MW533531">
    <property type="protein sequence ID" value="QWB49507.1"/>
    <property type="molecule type" value="Genomic_DNA"/>
</dbReference>
<feature type="chain" id="PRO_5034904532" evidence="1">
    <location>
        <begin position="29"/>
        <end position="563"/>
    </location>
</feature>
<reference evidence="2" key="1">
    <citation type="submission" date="2021-01" db="EMBL/GenBank/DDBJ databases">
        <title>The Arabidopsis WRR4A and WRR4B paralogs confer recognition of multiple Albugo candida effectors.</title>
        <authorList>
            <person name="Redkar A."/>
            <person name="Cevik V."/>
            <person name="Bailey K."/>
            <person name="Furzer O.J."/>
            <person name="Fairhead S."/>
            <person name="Borhan H."/>
            <person name="Holub E.E.B."/>
            <person name="Jones J.D.G."/>
        </authorList>
    </citation>
    <scope>NUCLEOTIDE SEQUENCE</scope>
</reference>
<accession>A0A8E8AQU3</accession>
<keyword evidence="1" id="KW-0732">Signal</keyword>
<name>A0A8E8AQU3_9STRA</name>
<evidence type="ECO:0000313" key="2">
    <source>
        <dbReference type="EMBL" id="QWB49507.1"/>
    </source>
</evidence>
<organism evidence="2">
    <name type="scientific">Albugo candida</name>
    <dbReference type="NCBI Taxonomy" id="65357"/>
    <lineage>
        <taxon>Eukaryota</taxon>
        <taxon>Sar</taxon>
        <taxon>Stramenopiles</taxon>
        <taxon>Oomycota</taxon>
        <taxon>Peronosporomycetes</taxon>
        <taxon>Albuginales</taxon>
        <taxon>Albuginaceae</taxon>
        <taxon>Albugo</taxon>
    </lineage>
</organism>
<evidence type="ECO:0000256" key="1">
    <source>
        <dbReference type="SAM" id="SignalP"/>
    </source>
</evidence>
<sequence>MYLSLLSCRIMVHQHWLLFSFLWLLTAANQRGIITVEFNHKSDLSRCQSCLVDIAGLDRLSLTSISTNELSIKIAKFQASGQACSFISAELDCRHETKCGSVTVTILEHVESLASSSNLQIAVNEQLKPLCILTSVQTSFDCGLCLRMTSSSEGIQKLKLITMDTKEYYLHVLHTHQRNIFKPCSLSGVCSGIQYEFDAEYCDHLVKKLFVPRPYSSEHVIFPSPVDYTGPQELAFAVRAIHWTVKWEPQCIQFITSQKPRRNCLACMSDVSSRMALLVALSSIEYGYEGYREGDTQYLFFVIVQAAFDFYLQCDETCGRITFHSLDSCISLAIKTNNVSPSQGKIYYNMVQRDLKKKEAVQETMLIPQTSSCMWVEHELGEREWCKVCLQHLSKIDAKILSSIDFLVLSEESLHTISGCISFGSELGMKLCKKVTPIPDQFCHSFDMLPSSHGYDIVAPSLPKIKHLVSTGRPKTPDIDCFTCLTSTLDILITDLVRFWMVGFPEESTCYSTCGTLNMDGRQVLDISMIRVMSSNTIGSRFNGCRATRFRTKWIPARASMVE</sequence>
<feature type="signal peptide" evidence="1">
    <location>
        <begin position="1"/>
        <end position="28"/>
    </location>
</feature>